<dbReference type="GO" id="GO:0036172">
    <property type="term" value="P:thiamine salvage"/>
    <property type="evidence" value="ECO:0007669"/>
    <property type="project" value="UniProtKB-ARBA"/>
</dbReference>
<protein>
    <recommendedName>
        <fullName evidence="14">Hydroxyethylthiazole kinase</fullName>
        <ecNumber evidence="4">2.7.1.50</ecNumber>
    </recommendedName>
    <alternativeName>
        <fullName evidence="15">4-methyl-5-beta-hydroxyethylthiazole kinase</fullName>
    </alternativeName>
</protein>
<dbReference type="GO" id="GO:0004417">
    <property type="term" value="F:hydroxyethylthiazole kinase activity"/>
    <property type="evidence" value="ECO:0007669"/>
    <property type="project" value="UniProtKB-EC"/>
</dbReference>
<dbReference type="SMR" id="A0A445AHG6"/>
<evidence type="ECO:0000313" key="18">
    <source>
        <dbReference type="Proteomes" id="UP000289738"/>
    </source>
</evidence>
<dbReference type="Gene3D" id="3.40.1190.20">
    <property type="match status" value="1"/>
</dbReference>
<proteinExistence type="inferred from homology"/>
<dbReference type="EC" id="2.7.1.50" evidence="4"/>
<dbReference type="InterPro" id="IPR000417">
    <property type="entry name" value="Hyethyz_kinase"/>
</dbReference>
<evidence type="ECO:0000313" key="17">
    <source>
        <dbReference type="EMBL" id="RYR25889.1"/>
    </source>
</evidence>
<keyword evidence="10" id="KW-0460">Magnesium</keyword>
<dbReference type="Proteomes" id="UP000289738">
    <property type="component" value="Chromosome B02"/>
</dbReference>
<dbReference type="InterPro" id="IPR029056">
    <property type="entry name" value="Ribokinase-like"/>
</dbReference>
<dbReference type="GO" id="GO:0009229">
    <property type="term" value="P:thiamine diphosphate biosynthetic process"/>
    <property type="evidence" value="ECO:0007669"/>
    <property type="project" value="UniProtKB-UniPathway"/>
</dbReference>
<evidence type="ECO:0000256" key="1">
    <source>
        <dbReference type="ARBA" id="ARBA00001771"/>
    </source>
</evidence>
<dbReference type="SUPFAM" id="SSF53613">
    <property type="entry name" value="Ribokinase-like"/>
    <property type="match status" value="1"/>
</dbReference>
<dbReference type="GO" id="GO:0005524">
    <property type="term" value="F:ATP binding"/>
    <property type="evidence" value="ECO:0007669"/>
    <property type="project" value="UniProtKB-KW"/>
</dbReference>
<comment type="function">
    <text evidence="12">Thiazole kinase involved in thiamine salvage pathway.</text>
</comment>
<evidence type="ECO:0000256" key="8">
    <source>
        <dbReference type="ARBA" id="ARBA00022777"/>
    </source>
</evidence>
<dbReference type="FunFam" id="3.40.1190.20:FF:000015">
    <property type="entry name" value="Hydroxyethylthiazole kinase"/>
    <property type="match status" value="1"/>
</dbReference>
<dbReference type="UniPathway" id="UPA00060">
    <property type="reaction ID" value="UER00139"/>
</dbReference>
<accession>A0A445AHG6</accession>
<evidence type="ECO:0000256" key="14">
    <source>
        <dbReference type="ARBA" id="ARBA00073007"/>
    </source>
</evidence>
<evidence type="ECO:0000256" key="12">
    <source>
        <dbReference type="ARBA" id="ARBA00053468"/>
    </source>
</evidence>
<name>A0A445AHG6_ARAHY</name>
<evidence type="ECO:0000256" key="5">
    <source>
        <dbReference type="ARBA" id="ARBA00022679"/>
    </source>
</evidence>
<gene>
    <name evidence="17" type="ORF">Ahy_B02g059914</name>
</gene>
<keyword evidence="18" id="KW-1185">Reference proteome</keyword>
<dbReference type="CDD" id="cd01170">
    <property type="entry name" value="THZ_kinase"/>
    <property type="match status" value="1"/>
</dbReference>
<keyword evidence="6" id="KW-0479">Metal-binding</keyword>
<evidence type="ECO:0000256" key="3">
    <source>
        <dbReference type="ARBA" id="ARBA00004868"/>
    </source>
</evidence>
<evidence type="ECO:0000256" key="11">
    <source>
        <dbReference type="ARBA" id="ARBA00022977"/>
    </source>
</evidence>
<dbReference type="PRINTS" id="PR01099">
    <property type="entry name" value="HYETHTZKNASE"/>
</dbReference>
<dbReference type="NCBIfam" id="NF006830">
    <property type="entry name" value="PRK09355.1"/>
    <property type="match status" value="1"/>
</dbReference>
<keyword evidence="8" id="KW-0418">Kinase</keyword>
<evidence type="ECO:0000256" key="7">
    <source>
        <dbReference type="ARBA" id="ARBA00022741"/>
    </source>
</evidence>
<feature type="region of interest" description="Disordered" evidence="16">
    <location>
        <begin position="1"/>
        <end position="24"/>
    </location>
</feature>
<keyword evidence="11" id="KW-0784">Thiamine biosynthesis</keyword>
<dbReference type="OrthoDB" id="4994at2759"/>
<dbReference type="GO" id="GO:0000287">
    <property type="term" value="F:magnesium ion binding"/>
    <property type="evidence" value="ECO:0007669"/>
    <property type="project" value="InterPro"/>
</dbReference>
<comment type="pathway">
    <text evidence="3">Cofactor biosynthesis; thiamine diphosphate biosynthesis; 4-methyl-5-(2-phosphoethyl)-thiazole from 5-(2-hydroxyethyl)-4-methylthiazole: step 1/1.</text>
</comment>
<dbReference type="EMBL" id="SDMP01000012">
    <property type="protein sequence ID" value="RYR25889.1"/>
    <property type="molecule type" value="Genomic_DNA"/>
</dbReference>
<sequence>MEQQTQPNPATNINPKATNNHNQPSSWAKKAWRLLSDVRAQSPLIQCITNFVSMDLMANTLLSAGASPAMLHSLEELNDFTPCCQALCINVGTLTPSWLPSMKSAAQLCSQLDIPWVLDPVAVSASGFRLKACMELVELKPAVIRGNGSEIIALSMAFTQPSKVSIVKGTDSIHESVDAVEAAKLLAKSSGAIVAVSGATDIVTDGNQVVGAHNGVPLMQKITATGCSVTALIAAFVAVDKIHALDAAVSALAVFGVTGELGMKNAKGPASLRMHLIDALHGLDEAALESHVNITSLS</sequence>
<comment type="catalytic activity">
    <reaction evidence="1">
        <text>5-(2-hydroxyethyl)-4-methylthiazole + ATP = 4-methyl-5-(2-phosphooxyethyl)-thiazole + ADP + H(+)</text>
        <dbReference type="Rhea" id="RHEA:24212"/>
        <dbReference type="ChEBI" id="CHEBI:15378"/>
        <dbReference type="ChEBI" id="CHEBI:17957"/>
        <dbReference type="ChEBI" id="CHEBI:30616"/>
        <dbReference type="ChEBI" id="CHEBI:58296"/>
        <dbReference type="ChEBI" id="CHEBI:456216"/>
        <dbReference type="EC" id="2.7.1.50"/>
    </reaction>
</comment>
<organism evidence="17 18">
    <name type="scientific">Arachis hypogaea</name>
    <name type="common">Peanut</name>
    <dbReference type="NCBI Taxonomy" id="3818"/>
    <lineage>
        <taxon>Eukaryota</taxon>
        <taxon>Viridiplantae</taxon>
        <taxon>Streptophyta</taxon>
        <taxon>Embryophyta</taxon>
        <taxon>Tracheophyta</taxon>
        <taxon>Spermatophyta</taxon>
        <taxon>Magnoliopsida</taxon>
        <taxon>eudicotyledons</taxon>
        <taxon>Gunneridae</taxon>
        <taxon>Pentapetalae</taxon>
        <taxon>rosids</taxon>
        <taxon>fabids</taxon>
        <taxon>Fabales</taxon>
        <taxon>Fabaceae</taxon>
        <taxon>Papilionoideae</taxon>
        <taxon>50 kb inversion clade</taxon>
        <taxon>dalbergioids sensu lato</taxon>
        <taxon>Dalbergieae</taxon>
        <taxon>Pterocarpus clade</taxon>
        <taxon>Arachis</taxon>
    </lineage>
</organism>
<evidence type="ECO:0000256" key="4">
    <source>
        <dbReference type="ARBA" id="ARBA00012129"/>
    </source>
</evidence>
<keyword evidence="7" id="KW-0547">Nucleotide-binding</keyword>
<comment type="similarity">
    <text evidence="13">Belongs to the Thz kinase family.</text>
</comment>
<dbReference type="Pfam" id="PF02110">
    <property type="entry name" value="HK"/>
    <property type="match status" value="1"/>
</dbReference>
<dbReference type="STRING" id="3818.A0A445AHG6"/>
<keyword evidence="9" id="KW-0067">ATP-binding</keyword>
<dbReference type="PIRSF" id="PIRSF000513">
    <property type="entry name" value="Thz_kinase"/>
    <property type="match status" value="1"/>
</dbReference>
<keyword evidence="5" id="KW-0808">Transferase</keyword>
<reference evidence="17 18" key="1">
    <citation type="submission" date="2019-01" db="EMBL/GenBank/DDBJ databases">
        <title>Sequencing of cultivated peanut Arachis hypogaea provides insights into genome evolution and oil improvement.</title>
        <authorList>
            <person name="Chen X."/>
        </authorList>
    </citation>
    <scope>NUCLEOTIDE SEQUENCE [LARGE SCALE GENOMIC DNA]</scope>
    <source>
        <strain evidence="18">cv. Fuhuasheng</strain>
        <tissue evidence="17">Leaves</tissue>
    </source>
</reference>
<comment type="cofactor">
    <cofactor evidence="2">
        <name>Mg(2+)</name>
        <dbReference type="ChEBI" id="CHEBI:18420"/>
    </cofactor>
</comment>
<evidence type="ECO:0000256" key="15">
    <source>
        <dbReference type="ARBA" id="ARBA00075066"/>
    </source>
</evidence>
<comment type="caution">
    <text evidence="17">The sequence shown here is derived from an EMBL/GenBank/DDBJ whole genome shotgun (WGS) entry which is preliminary data.</text>
</comment>
<dbReference type="HAMAP" id="MF_00228">
    <property type="entry name" value="Thz_kinase"/>
    <property type="match status" value="1"/>
</dbReference>
<evidence type="ECO:0000256" key="6">
    <source>
        <dbReference type="ARBA" id="ARBA00022723"/>
    </source>
</evidence>
<dbReference type="AlphaFoldDB" id="A0A445AHG6"/>
<evidence type="ECO:0000256" key="9">
    <source>
        <dbReference type="ARBA" id="ARBA00022840"/>
    </source>
</evidence>
<evidence type="ECO:0000256" key="10">
    <source>
        <dbReference type="ARBA" id="ARBA00022842"/>
    </source>
</evidence>
<evidence type="ECO:0000256" key="13">
    <source>
        <dbReference type="ARBA" id="ARBA00061710"/>
    </source>
</evidence>
<evidence type="ECO:0000256" key="16">
    <source>
        <dbReference type="SAM" id="MobiDB-lite"/>
    </source>
</evidence>
<evidence type="ECO:0000256" key="2">
    <source>
        <dbReference type="ARBA" id="ARBA00001946"/>
    </source>
</evidence>